<evidence type="ECO:0000313" key="3">
    <source>
        <dbReference type="Proteomes" id="UP001066276"/>
    </source>
</evidence>
<dbReference type="GO" id="GO:0007131">
    <property type="term" value="P:reciprocal meiotic recombination"/>
    <property type="evidence" value="ECO:0007669"/>
    <property type="project" value="TreeGrafter"/>
</dbReference>
<dbReference type="Proteomes" id="UP001066276">
    <property type="component" value="Chromosome 2_1"/>
</dbReference>
<evidence type="ECO:0000313" key="2">
    <source>
        <dbReference type="EMBL" id="KAJ1196796.1"/>
    </source>
</evidence>
<protein>
    <submittedName>
        <fullName evidence="2">Uncharacterized protein</fullName>
    </submittedName>
</protein>
<name>A0AAV7V8N4_PLEWA</name>
<keyword evidence="3" id="KW-1185">Reference proteome</keyword>
<accession>A0AAV7V8N4</accession>
<dbReference type="GO" id="GO:0007060">
    <property type="term" value="P:male meiosis chromosome segregation"/>
    <property type="evidence" value="ECO:0007669"/>
    <property type="project" value="TreeGrafter"/>
</dbReference>
<evidence type="ECO:0000256" key="1">
    <source>
        <dbReference type="SAM" id="SignalP"/>
    </source>
</evidence>
<keyword evidence="1" id="KW-0732">Signal</keyword>
<dbReference type="PANTHER" id="PTHR47083:SF1">
    <property type="entry name" value="TESTIS-EXPRESSED PROTEIN 11"/>
    <property type="match status" value="1"/>
</dbReference>
<dbReference type="GO" id="GO:0000801">
    <property type="term" value="C:central element"/>
    <property type="evidence" value="ECO:0007669"/>
    <property type="project" value="TreeGrafter"/>
</dbReference>
<reference evidence="2" key="1">
    <citation type="journal article" date="2022" name="bioRxiv">
        <title>Sequencing and chromosome-scale assembly of the giantPleurodeles waltlgenome.</title>
        <authorList>
            <person name="Brown T."/>
            <person name="Elewa A."/>
            <person name="Iarovenko S."/>
            <person name="Subramanian E."/>
            <person name="Araus A.J."/>
            <person name="Petzold A."/>
            <person name="Susuki M."/>
            <person name="Suzuki K.-i.T."/>
            <person name="Hayashi T."/>
            <person name="Toyoda A."/>
            <person name="Oliveira C."/>
            <person name="Osipova E."/>
            <person name="Leigh N.D."/>
            <person name="Simon A."/>
            <person name="Yun M.H."/>
        </authorList>
    </citation>
    <scope>NUCLEOTIDE SEQUENCE</scope>
    <source>
        <strain evidence="2">20211129_DDA</strain>
        <tissue evidence="2">Liver</tissue>
    </source>
</reference>
<dbReference type="InterPro" id="IPR042861">
    <property type="entry name" value="TEX11"/>
</dbReference>
<dbReference type="AlphaFoldDB" id="A0AAV7V8N4"/>
<dbReference type="PANTHER" id="PTHR47083">
    <property type="entry name" value="TESTIS-EXPRESSED PROTEIN 11"/>
    <property type="match status" value="1"/>
</dbReference>
<comment type="caution">
    <text evidence="2">The sequence shown here is derived from an EMBL/GenBank/DDBJ whole genome shotgun (WGS) entry which is preliminary data.</text>
</comment>
<organism evidence="2 3">
    <name type="scientific">Pleurodeles waltl</name>
    <name type="common">Iberian ribbed newt</name>
    <dbReference type="NCBI Taxonomy" id="8319"/>
    <lineage>
        <taxon>Eukaryota</taxon>
        <taxon>Metazoa</taxon>
        <taxon>Chordata</taxon>
        <taxon>Craniata</taxon>
        <taxon>Vertebrata</taxon>
        <taxon>Euteleostomi</taxon>
        <taxon>Amphibia</taxon>
        <taxon>Batrachia</taxon>
        <taxon>Caudata</taxon>
        <taxon>Salamandroidea</taxon>
        <taxon>Salamandridae</taxon>
        <taxon>Pleurodelinae</taxon>
        <taxon>Pleurodeles</taxon>
    </lineage>
</organism>
<feature type="signal peptide" evidence="1">
    <location>
        <begin position="1"/>
        <end position="19"/>
    </location>
</feature>
<gene>
    <name evidence="2" type="ORF">NDU88_000660</name>
</gene>
<dbReference type="EMBL" id="JANPWB010000003">
    <property type="protein sequence ID" value="KAJ1196796.1"/>
    <property type="molecule type" value="Genomic_DNA"/>
</dbReference>
<dbReference type="GO" id="GO:0007130">
    <property type="term" value="P:synaptonemal complex assembly"/>
    <property type="evidence" value="ECO:0007669"/>
    <property type="project" value="TreeGrafter"/>
</dbReference>
<feature type="chain" id="PRO_5043440219" evidence="1">
    <location>
        <begin position="20"/>
        <end position="143"/>
    </location>
</feature>
<sequence>MPILSTLLSLACTAPCLTPRCVLLAGGFDKDPTDTLLLLYEFEVRAKLNDPKLETMLDLVWELPQVETKTLETIASLAMEAPAHYPSICKKCLKSALSLHQKQEPLNVPKFSVYGGADPITIPNFVMASDWHHPTLNPAPVVP</sequence>
<proteinExistence type="predicted"/>